<gene>
    <name evidence="1" type="ORF">COCCADRAFT_27737</name>
</gene>
<organism evidence="1 2">
    <name type="scientific">Cochliobolus carbonum (strain 26-R-13)</name>
    <name type="common">Maize leaf spot fungus</name>
    <name type="synonym">Bipolaris zeicola</name>
    <dbReference type="NCBI Taxonomy" id="930089"/>
    <lineage>
        <taxon>Eukaryota</taxon>
        <taxon>Fungi</taxon>
        <taxon>Dikarya</taxon>
        <taxon>Ascomycota</taxon>
        <taxon>Pezizomycotina</taxon>
        <taxon>Dothideomycetes</taxon>
        <taxon>Pleosporomycetidae</taxon>
        <taxon>Pleosporales</taxon>
        <taxon>Pleosporineae</taxon>
        <taxon>Pleosporaceae</taxon>
        <taxon>Bipolaris</taxon>
    </lineage>
</organism>
<reference evidence="1 2" key="1">
    <citation type="journal article" date="2013" name="PLoS Genet.">
        <title>Comparative genome structure, secondary metabolite, and effector coding capacity across Cochliobolus pathogens.</title>
        <authorList>
            <person name="Condon B.J."/>
            <person name="Leng Y."/>
            <person name="Wu D."/>
            <person name="Bushley K.E."/>
            <person name="Ohm R.A."/>
            <person name="Otillar R."/>
            <person name="Martin J."/>
            <person name="Schackwitz W."/>
            <person name="Grimwood J."/>
            <person name="MohdZainudin N."/>
            <person name="Xue C."/>
            <person name="Wang R."/>
            <person name="Manning V.A."/>
            <person name="Dhillon B."/>
            <person name="Tu Z.J."/>
            <person name="Steffenson B.J."/>
            <person name="Salamov A."/>
            <person name="Sun H."/>
            <person name="Lowry S."/>
            <person name="LaButti K."/>
            <person name="Han J."/>
            <person name="Copeland A."/>
            <person name="Lindquist E."/>
            <person name="Barry K."/>
            <person name="Schmutz J."/>
            <person name="Baker S.E."/>
            <person name="Ciuffetti L.M."/>
            <person name="Grigoriev I.V."/>
            <person name="Zhong S."/>
            <person name="Turgeon B.G."/>
        </authorList>
    </citation>
    <scope>NUCLEOTIDE SEQUENCE [LARGE SCALE GENOMIC DNA]</scope>
    <source>
        <strain evidence="1 2">26-R-13</strain>
    </source>
</reference>
<protein>
    <submittedName>
        <fullName evidence="1">Uncharacterized protein</fullName>
    </submittedName>
</protein>
<dbReference type="KEGG" id="bze:COCCADRAFT_27737"/>
<keyword evidence="2" id="KW-1185">Reference proteome</keyword>
<dbReference type="RefSeq" id="XP_007714130.1">
    <property type="nucleotide sequence ID" value="XM_007715940.1"/>
</dbReference>
<dbReference type="GeneID" id="19146266"/>
<proteinExistence type="predicted"/>
<name>W6Y883_COCC2</name>
<dbReference type="EMBL" id="KI964658">
    <property type="protein sequence ID" value="EUC31574.1"/>
    <property type="molecule type" value="Genomic_DNA"/>
</dbReference>
<dbReference type="Proteomes" id="UP000053841">
    <property type="component" value="Unassembled WGS sequence"/>
</dbReference>
<dbReference type="AlphaFoldDB" id="W6Y883"/>
<evidence type="ECO:0000313" key="2">
    <source>
        <dbReference type="Proteomes" id="UP000053841"/>
    </source>
</evidence>
<dbReference type="HOGENOM" id="CLU_2096460_0_0_1"/>
<sequence>MAALVSRNIVTRRPGSCNTKVVADVRRRLVSAYPFGLGHDDVCVKKLTWHCTQDKNRLPESRLGNIRVTGRVTRVAGVVSKSENDSTCQGIPAVCDCPECDLKAGGTGSSVSPLAQ</sequence>
<evidence type="ECO:0000313" key="1">
    <source>
        <dbReference type="EMBL" id="EUC31574.1"/>
    </source>
</evidence>
<accession>W6Y883</accession>